<dbReference type="Gene3D" id="3.30.70.330">
    <property type="match status" value="2"/>
</dbReference>
<dbReference type="InterPro" id="IPR012677">
    <property type="entry name" value="Nucleotide-bd_a/b_plait_sf"/>
</dbReference>
<dbReference type="AlphaFoldDB" id="A0A8T0D8A7"/>
<dbReference type="Proteomes" id="UP000699462">
    <property type="component" value="Unassembled WGS sequence"/>
</dbReference>
<evidence type="ECO:0000256" key="1">
    <source>
        <dbReference type="ARBA" id="ARBA00022884"/>
    </source>
</evidence>
<comment type="caution">
    <text evidence="4">The sequence shown here is derived from an EMBL/GenBank/DDBJ whole genome shotgun (WGS) entry which is preliminary data.</text>
</comment>
<dbReference type="GO" id="GO:0043022">
    <property type="term" value="F:ribosome binding"/>
    <property type="evidence" value="ECO:0007669"/>
    <property type="project" value="TreeGrafter"/>
</dbReference>
<proteinExistence type="predicted"/>
<keyword evidence="5" id="KW-1185">Reference proteome</keyword>
<feature type="domain" description="Cytoplasmic polyadenylation element-binding protein ZZ" evidence="2">
    <location>
        <begin position="510"/>
        <end position="564"/>
    </location>
</feature>
<evidence type="ECO:0000259" key="3">
    <source>
        <dbReference type="Pfam" id="PF16367"/>
    </source>
</evidence>
<gene>
    <name evidence="4" type="ORF">P879_06410</name>
</gene>
<organism evidence="4 5">
    <name type="scientific">Paragonimus westermani</name>
    <dbReference type="NCBI Taxonomy" id="34504"/>
    <lineage>
        <taxon>Eukaryota</taxon>
        <taxon>Metazoa</taxon>
        <taxon>Spiralia</taxon>
        <taxon>Lophotrochozoa</taxon>
        <taxon>Platyhelminthes</taxon>
        <taxon>Trematoda</taxon>
        <taxon>Digenea</taxon>
        <taxon>Plagiorchiida</taxon>
        <taxon>Troglotremata</taxon>
        <taxon>Troglotrematidae</taxon>
        <taxon>Paragonimus</taxon>
    </lineage>
</organism>
<dbReference type="GO" id="GO:0000900">
    <property type="term" value="F:mRNA regulatory element binding translation repressor activity"/>
    <property type="evidence" value="ECO:0007669"/>
    <property type="project" value="TreeGrafter"/>
</dbReference>
<sequence>MTADICHSGYQRTDDVGALVAVTSNSRHVKIDQVLDYSSQACVRARVIVREKRMYAGFHSSAIVVYDHMDSVTALFASQRISELPNNAWVDKPWHPVANAEALLQSESYVPMHSRLTTDGELSNRNSRAVIESAKNGTGSEVQPEEEETRHIRLSEYQEGIYKLTSAYQTVIKNYSNIELDSLRYRLSVGPLFSELQRTDNFQTKPARSNFSPLIHANSYSGCYPSNSHAAPGLSALPPDQNSPVISYKLPPEMVGPQKSVLNHFAGKSVSEVLVSQSSTSTHPIRLSQKVFLGGVPMCDQVVTEATCDELYRGLSLFGPVSLIWPKGTVIQSRLNSALLSANRSEVRRGHCYATFRDPMSVVLLLSACQRRNKGCYINLSSLCLELRSTHLDSIQVIPWDRTDTEHHAAPGLSAGCNRLKDSDYISDGLVRPRRKQYSVFVGALHGMLTARALYTICNDLFGNVDSVVLDTDRYHYPIGSGRVAFTSPQSYLKAVNTNFVYVECQFFKKTIQIDPYLEDALCCKCGTTPGVYFCRDLKCFDYFCPLCWIGSHPVQTTHKPIRRSLNQRPAIV</sequence>
<dbReference type="GO" id="GO:0045202">
    <property type="term" value="C:synapse"/>
    <property type="evidence" value="ECO:0007669"/>
    <property type="project" value="TreeGrafter"/>
</dbReference>
<evidence type="ECO:0000259" key="2">
    <source>
        <dbReference type="Pfam" id="PF16366"/>
    </source>
</evidence>
<dbReference type="Gene3D" id="4.10.640.40">
    <property type="entry name" value="Cytoplasmic polyadenylation element-binding protein, ZZ domain"/>
    <property type="match status" value="1"/>
</dbReference>
<dbReference type="SUPFAM" id="SSF54928">
    <property type="entry name" value="RNA-binding domain, RBD"/>
    <property type="match status" value="1"/>
</dbReference>
<dbReference type="GO" id="GO:0003730">
    <property type="term" value="F:mRNA 3'-UTR binding"/>
    <property type="evidence" value="ECO:0007669"/>
    <property type="project" value="InterPro"/>
</dbReference>
<dbReference type="InterPro" id="IPR035979">
    <property type="entry name" value="RBD_domain_sf"/>
</dbReference>
<protein>
    <recommendedName>
        <fullName evidence="6">Cytoplasmic polyadenylation element-binding protein</fullName>
    </recommendedName>
</protein>
<dbReference type="GO" id="GO:0008135">
    <property type="term" value="F:translation factor activity, RNA binding"/>
    <property type="evidence" value="ECO:0007669"/>
    <property type="project" value="TreeGrafter"/>
</dbReference>
<dbReference type="InterPro" id="IPR000504">
    <property type="entry name" value="RRM_dom"/>
</dbReference>
<keyword evidence="1" id="KW-0694">RNA-binding</keyword>
<dbReference type="GO" id="GO:0005634">
    <property type="term" value="C:nucleus"/>
    <property type="evidence" value="ECO:0007669"/>
    <property type="project" value="TreeGrafter"/>
</dbReference>
<dbReference type="InterPro" id="IPR038446">
    <property type="entry name" value="CEBP_ZZ_sf"/>
</dbReference>
<dbReference type="PANTHER" id="PTHR12566:SF9">
    <property type="entry name" value="CYTOPLASMIC POLYADENYLATION ELEMENT-BINDING PROTEIN 1"/>
    <property type="match status" value="1"/>
</dbReference>
<dbReference type="Pfam" id="PF16366">
    <property type="entry name" value="CEBP_ZZ"/>
    <property type="match status" value="1"/>
</dbReference>
<evidence type="ECO:0008006" key="6">
    <source>
        <dbReference type="Google" id="ProtNLM"/>
    </source>
</evidence>
<evidence type="ECO:0000313" key="5">
    <source>
        <dbReference type="Proteomes" id="UP000699462"/>
    </source>
</evidence>
<dbReference type="Pfam" id="PF16367">
    <property type="entry name" value="RRM_7"/>
    <property type="match status" value="1"/>
</dbReference>
<name>A0A8T0D8A7_9TREM</name>
<dbReference type="GO" id="GO:0043005">
    <property type="term" value="C:neuron projection"/>
    <property type="evidence" value="ECO:0007669"/>
    <property type="project" value="TreeGrafter"/>
</dbReference>
<dbReference type="OrthoDB" id="10033548at2759"/>
<evidence type="ECO:0000313" key="4">
    <source>
        <dbReference type="EMBL" id="KAF8564075.1"/>
    </source>
</evidence>
<dbReference type="PANTHER" id="PTHR12566">
    <property type="entry name" value="CYTOPLASMIC POLYADENYLATION ELEMENT BINDING PROTEIN CPEB"/>
    <property type="match status" value="1"/>
</dbReference>
<dbReference type="InterPro" id="IPR032296">
    <property type="entry name" value="CEBP_ZZ"/>
</dbReference>
<feature type="domain" description="RRM" evidence="3">
    <location>
        <begin position="288"/>
        <end position="388"/>
    </location>
</feature>
<accession>A0A8T0D8A7</accession>
<dbReference type="InterPro" id="IPR034819">
    <property type="entry name" value="CPEB"/>
</dbReference>
<reference evidence="4 5" key="1">
    <citation type="submission" date="2019-07" db="EMBL/GenBank/DDBJ databases">
        <title>Annotation for the trematode Paragonimus westermani.</title>
        <authorList>
            <person name="Choi Y.-J."/>
        </authorList>
    </citation>
    <scope>NUCLEOTIDE SEQUENCE [LARGE SCALE GENOMIC DNA]</scope>
    <source>
        <strain evidence="4">180907_Pwestermani</strain>
    </source>
</reference>
<dbReference type="GO" id="GO:2000766">
    <property type="term" value="P:negative regulation of cytoplasmic translation"/>
    <property type="evidence" value="ECO:0007669"/>
    <property type="project" value="TreeGrafter"/>
</dbReference>
<dbReference type="GO" id="GO:0005737">
    <property type="term" value="C:cytoplasm"/>
    <property type="evidence" value="ECO:0007669"/>
    <property type="project" value="TreeGrafter"/>
</dbReference>
<dbReference type="EMBL" id="JTDF01009819">
    <property type="protein sequence ID" value="KAF8564075.1"/>
    <property type="molecule type" value="Genomic_DNA"/>
</dbReference>